<dbReference type="Gene3D" id="3.40.1810.10">
    <property type="entry name" value="Transcription factor, MADS-box"/>
    <property type="match status" value="1"/>
</dbReference>
<keyword evidence="8" id="KW-1185">Reference proteome</keyword>
<dbReference type="SUPFAM" id="SSF55455">
    <property type="entry name" value="SRF-like"/>
    <property type="match status" value="1"/>
</dbReference>
<gene>
    <name evidence="7" type="ORF">V5N11_004507</name>
</gene>
<dbReference type="Pfam" id="PF00319">
    <property type="entry name" value="SRF-TF"/>
    <property type="match status" value="1"/>
</dbReference>
<dbReference type="PROSITE" id="PS50066">
    <property type="entry name" value="MADS_BOX_2"/>
    <property type="match status" value="1"/>
</dbReference>
<evidence type="ECO:0000256" key="5">
    <source>
        <dbReference type="ARBA" id="ARBA00023242"/>
    </source>
</evidence>
<evidence type="ECO:0000313" key="8">
    <source>
        <dbReference type="Proteomes" id="UP001558713"/>
    </source>
</evidence>
<keyword evidence="5" id="KW-0539">Nucleus</keyword>
<name>A0ABD1C3D6_CARAN</name>
<sequence length="212" mass="24364">MVKTNKGRRRIEMKKITNKANLQISFSKRRFGLFKKATELCTLSGAEILIIVFSPGGKVFSFGHPEVKDLIDRFTNGDHNSVFLHQHNNNQQLVEVRPDRNIQCLNKILTEVHAHHEYEINKTKSLESLRESKENGENWYEKDVKELDMNETNNLICALQGMKEKLISEISHNQNYLGESSGHIPSFGYNNSEGIVPRSSMNYMSGYNFNQS</sequence>
<evidence type="ECO:0000256" key="1">
    <source>
        <dbReference type="ARBA" id="ARBA00004123"/>
    </source>
</evidence>
<evidence type="ECO:0000256" key="4">
    <source>
        <dbReference type="ARBA" id="ARBA00023163"/>
    </source>
</evidence>
<dbReference type="InterPro" id="IPR036879">
    <property type="entry name" value="TF_MADSbox_sf"/>
</dbReference>
<comment type="caution">
    <text evidence="7">The sequence shown here is derived from an EMBL/GenBank/DDBJ whole genome shotgun (WGS) entry which is preliminary data.</text>
</comment>
<protein>
    <submittedName>
        <fullName evidence="7">Agamous-like MADS-box protein AGL62</fullName>
    </submittedName>
</protein>
<keyword evidence="3" id="KW-0238">DNA-binding</keyword>
<comment type="subcellular location">
    <subcellularLocation>
        <location evidence="1">Nucleus</location>
    </subcellularLocation>
</comment>
<proteinExistence type="predicted"/>
<accession>A0ABD1C3D6</accession>
<dbReference type="SMART" id="SM00432">
    <property type="entry name" value="MADS"/>
    <property type="match status" value="1"/>
</dbReference>
<dbReference type="CDD" id="cd00265">
    <property type="entry name" value="MADS_MEF2_like"/>
    <property type="match status" value="1"/>
</dbReference>
<dbReference type="PANTHER" id="PTHR11945:SF776">
    <property type="entry name" value="AGAMOUS-LIKE 50-RELATED"/>
    <property type="match status" value="1"/>
</dbReference>
<dbReference type="PRINTS" id="PR00404">
    <property type="entry name" value="MADSDOMAIN"/>
</dbReference>
<dbReference type="EMBL" id="JBANAX010000059">
    <property type="protein sequence ID" value="KAL1223969.1"/>
    <property type="molecule type" value="Genomic_DNA"/>
</dbReference>
<evidence type="ECO:0000313" key="7">
    <source>
        <dbReference type="EMBL" id="KAL1223969.1"/>
    </source>
</evidence>
<dbReference type="AlphaFoldDB" id="A0ABD1C3D6"/>
<dbReference type="PANTHER" id="PTHR11945">
    <property type="entry name" value="MADS BOX PROTEIN"/>
    <property type="match status" value="1"/>
</dbReference>
<evidence type="ECO:0000256" key="3">
    <source>
        <dbReference type="ARBA" id="ARBA00023125"/>
    </source>
</evidence>
<organism evidence="7 8">
    <name type="scientific">Cardamine amara subsp. amara</name>
    <dbReference type="NCBI Taxonomy" id="228776"/>
    <lineage>
        <taxon>Eukaryota</taxon>
        <taxon>Viridiplantae</taxon>
        <taxon>Streptophyta</taxon>
        <taxon>Embryophyta</taxon>
        <taxon>Tracheophyta</taxon>
        <taxon>Spermatophyta</taxon>
        <taxon>Magnoliopsida</taxon>
        <taxon>eudicotyledons</taxon>
        <taxon>Gunneridae</taxon>
        <taxon>Pentapetalae</taxon>
        <taxon>rosids</taxon>
        <taxon>malvids</taxon>
        <taxon>Brassicales</taxon>
        <taxon>Brassicaceae</taxon>
        <taxon>Cardamineae</taxon>
        <taxon>Cardamine</taxon>
    </lineage>
</organism>
<dbReference type="GO" id="GO:0003677">
    <property type="term" value="F:DNA binding"/>
    <property type="evidence" value="ECO:0007669"/>
    <property type="project" value="UniProtKB-KW"/>
</dbReference>
<dbReference type="Proteomes" id="UP001558713">
    <property type="component" value="Unassembled WGS sequence"/>
</dbReference>
<feature type="domain" description="MADS-box" evidence="6">
    <location>
        <begin position="6"/>
        <end position="66"/>
    </location>
</feature>
<reference evidence="7 8" key="1">
    <citation type="submission" date="2024-04" db="EMBL/GenBank/DDBJ databases">
        <title>Genome assembly C_amara_ONT_v2.</title>
        <authorList>
            <person name="Yant L."/>
            <person name="Moore C."/>
            <person name="Slenker M."/>
        </authorList>
    </citation>
    <scope>NUCLEOTIDE SEQUENCE [LARGE SCALE GENOMIC DNA]</scope>
    <source>
        <tissue evidence="7">Leaf</tissue>
    </source>
</reference>
<evidence type="ECO:0000259" key="6">
    <source>
        <dbReference type="PROSITE" id="PS50066"/>
    </source>
</evidence>
<dbReference type="InterPro" id="IPR002100">
    <property type="entry name" value="TF_MADSbox"/>
</dbReference>
<evidence type="ECO:0000256" key="2">
    <source>
        <dbReference type="ARBA" id="ARBA00023015"/>
    </source>
</evidence>
<dbReference type="InterPro" id="IPR033896">
    <property type="entry name" value="MEF2-like_N"/>
</dbReference>
<keyword evidence="2" id="KW-0805">Transcription regulation</keyword>
<dbReference type="FunFam" id="3.40.1810.10:FF:000006">
    <property type="entry name" value="Agamous-like MADS-box protein AGL62"/>
    <property type="match status" value="1"/>
</dbReference>
<dbReference type="GO" id="GO:0005634">
    <property type="term" value="C:nucleus"/>
    <property type="evidence" value="ECO:0007669"/>
    <property type="project" value="UniProtKB-SubCell"/>
</dbReference>
<keyword evidence="4" id="KW-0804">Transcription</keyword>